<reference evidence="1" key="1">
    <citation type="submission" date="2021-05" db="EMBL/GenBank/DDBJ databases">
        <title>Energy efficiency and biological interactions define the core microbiome of deep oligotrophic groundwater.</title>
        <authorList>
            <person name="Mehrshad M."/>
            <person name="Lopez-Fernandez M."/>
            <person name="Bell E."/>
            <person name="Bernier-Latmani R."/>
            <person name="Bertilsson S."/>
            <person name="Dopson M."/>
        </authorList>
    </citation>
    <scope>NUCLEOTIDE SEQUENCE</scope>
    <source>
        <strain evidence="1">Modern_marine.mb.64</strain>
    </source>
</reference>
<dbReference type="Proteomes" id="UP000777784">
    <property type="component" value="Unassembled WGS sequence"/>
</dbReference>
<comment type="caution">
    <text evidence="1">The sequence shown here is derived from an EMBL/GenBank/DDBJ whole genome shotgun (WGS) entry which is preliminary data.</text>
</comment>
<dbReference type="GO" id="GO:0032259">
    <property type="term" value="P:methylation"/>
    <property type="evidence" value="ECO:0007669"/>
    <property type="project" value="UniProtKB-KW"/>
</dbReference>
<accession>A0A948RTS9</accession>
<dbReference type="SUPFAM" id="SSF53335">
    <property type="entry name" value="S-adenosyl-L-methionine-dependent methyltransferases"/>
    <property type="match status" value="1"/>
</dbReference>
<dbReference type="EMBL" id="JAHJDP010000039">
    <property type="protein sequence ID" value="MBU2690875.1"/>
    <property type="molecule type" value="Genomic_DNA"/>
</dbReference>
<dbReference type="CDD" id="cd02440">
    <property type="entry name" value="AdoMet_MTases"/>
    <property type="match status" value="1"/>
</dbReference>
<evidence type="ECO:0000313" key="1">
    <source>
        <dbReference type="EMBL" id="MBU2690875.1"/>
    </source>
</evidence>
<gene>
    <name evidence="1" type="ORF">KJ970_08080</name>
</gene>
<evidence type="ECO:0000313" key="2">
    <source>
        <dbReference type="Proteomes" id="UP000777784"/>
    </source>
</evidence>
<dbReference type="Pfam" id="PF13489">
    <property type="entry name" value="Methyltransf_23"/>
    <property type="match status" value="1"/>
</dbReference>
<keyword evidence="1" id="KW-0808">Transferase</keyword>
<name>A0A948RTS9_UNCEI</name>
<keyword evidence="1" id="KW-0489">Methyltransferase</keyword>
<dbReference type="Gene3D" id="3.40.50.150">
    <property type="entry name" value="Vaccinia Virus protein VP39"/>
    <property type="match status" value="1"/>
</dbReference>
<proteinExistence type="predicted"/>
<dbReference type="GO" id="GO:0008168">
    <property type="term" value="F:methyltransferase activity"/>
    <property type="evidence" value="ECO:0007669"/>
    <property type="project" value="UniProtKB-KW"/>
</dbReference>
<organism evidence="1 2">
    <name type="scientific">Eiseniibacteriota bacterium</name>
    <dbReference type="NCBI Taxonomy" id="2212470"/>
    <lineage>
        <taxon>Bacteria</taxon>
        <taxon>Candidatus Eiseniibacteriota</taxon>
    </lineage>
</organism>
<dbReference type="AlphaFoldDB" id="A0A948RTS9"/>
<protein>
    <submittedName>
        <fullName evidence="1">Class I SAM-dependent methyltransferase</fullName>
    </submittedName>
</protein>
<sequence>MKRTKNDRALRFYSEVLGLERIHYGLWLPEDELSLENLKKAQIRYEDLLIEQIPSDAKSILDVGCGTGVMSSKLKELGYNVEGLSPDINQQEVFATKVDAPFHFCCFEEFTPQKKYDVIIMSESAQYIPLPLLFKTAAQALTGSGVLIISDYFVNKEATGKMAKSGHRYELFLAEAESNNFAVMKNEDITDGITKTLDIGKLYVDKILLTVNIFSERFVIRHPHVTRLALWLGRNKIKSGKEEMQLIDSKQFKANKAYRLIVFRSGGEGVS</sequence>
<dbReference type="InterPro" id="IPR029063">
    <property type="entry name" value="SAM-dependent_MTases_sf"/>
</dbReference>